<feature type="domain" description="Histone chaperone" evidence="5">
    <location>
        <begin position="103"/>
        <end position="137"/>
    </location>
</feature>
<feature type="compositionally biased region" description="Basic residues" evidence="4">
    <location>
        <begin position="19"/>
        <end position="32"/>
    </location>
</feature>
<feature type="region of interest" description="Disordered" evidence="4">
    <location>
        <begin position="115"/>
        <end position="183"/>
    </location>
</feature>
<comment type="subcellular location">
    <subcellularLocation>
        <location evidence="1">Nucleus</location>
    </subcellularLocation>
</comment>
<dbReference type="GeneTree" id="ENSGT00390000014062"/>
<dbReference type="Ensembl" id="ENSOSIT00000009120.1">
    <property type="protein sequence ID" value="ENSOSIP00000008559.1"/>
    <property type="gene ID" value="ENSOSIG00000005491.1"/>
</dbReference>
<organism evidence="6 7">
    <name type="scientific">Oryzias sinensis</name>
    <name type="common">Chinese medaka</name>
    <dbReference type="NCBI Taxonomy" id="183150"/>
    <lineage>
        <taxon>Eukaryota</taxon>
        <taxon>Metazoa</taxon>
        <taxon>Chordata</taxon>
        <taxon>Craniata</taxon>
        <taxon>Vertebrata</taxon>
        <taxon>Euteleostomi</taxon>
        <taxon>Actinopterygii</taxon>
        <taxon>Neopterygii</taxon>
        <taxon>Teleostei</taxon>
        <taxon>Neoteleostei</taxon>
        <taxon>Acanthomorphata</taxon>
        <taxon>Ovalentaria</taxon>
        <taxon>Atherinomorphae</taxon>
        <taxon>Beloniformes</taxon>
        <taxon>Adrianichthyidae</taxon>
        <taxon>Oryziinae</taxon>
        <taxon>Oryzias</taxon>
    </lineage>
</organism>
<keyword evidence="2" id="KW-0143">Chaperone</keyword>
<reference evidence="6" key="2">
    <citation type="submission" date="2025-09" db="UniProtKB">
        <authorList>
            <consortium name="Ensembl"/>
        </authorList>
    </citation>
    <scope>IDENTIFICATION</scope>
</reference>
<evidence type="ECO:0000259" key="5">
    <source>
        <dbReference type="SMART" id="SM01082"/>
    </source>
</evidence>
<evidence type="ECO:0000313" key="7">
    <source>
        <dbReference type="Proteomes" id="UP000694383"/>
    </source>
</evidence>
<feature type="region of interest" description="Disordered" evidence="4">
    <location>
        <begin position="19"/>
        <end position="40"/>
    </location>
</feature>
<reference evidence="6" key="1">
    <citation type="submission" date="2025-08" db="UniProtKB">
        <authorList>
            <consortium name="Ensembl"/>
        </authorList>
    </citation>
    <scope>IDENTIFICATION</scope>
</reference>
<keyword evidence="7" id="KW-1185">Reference proteome</keyword>
<dbReference type="GO" id="GO:0005634">
    <property type="term" value="C:nucleus"/>
    <property type="evidence" value="ECO:0007669"/>
    <property type="project" value="UniProtKB-SubCell"/>
</dbReference>
<dbReference type="Proteomes" id="UP000694383">
    <property type="component" value="Unplaced"/>
</dbReference>
<dbReference type="PANTHER" id="PTHR15410">
    <property type="entry name" value="HIRA-INTERACTING PROTEIN 3"/>
    <property type="match status" value="1"/>
</dbReference>
<sequence length="183" mass="20966">MDQTQSHPHFLPWRKKRIMGKRQKMRRKRQQRGLRPAEQDGDKAIVKLKRYISLCGVRRNYKKLLEGCKSIRAKVAVLKKELEDLGVKGQPSLEKCKKIRMKREEAQELAELDVGNIIATQGRPKRRGISAREESNESPSPAFQRTLNSSSGSDQENDSPRERKKVSDWANLRGIISDDGDSS</sequence>
<evidence type="ECO:0000256" key="2">
    <source>
        <dbReference type="ARBA" id="ARBA00023186"/>
    </source>
</evidence>
<feature type="compositionally biased region" description="Basic and acidic residues" evidence="4">
    <location>
        <begin position="158"/>
        <end position="167"/>
    </location>
</feature>
<protein>
    <recommendedName>
        <fullName evidence="5">Histone chaperone domain-containing protein</fullName>
    </recommendedName>
</protein>
<evidence type="ECO:0000256" key="4">
    <source>
        <dbReference type="SAM" id="MobiDB-lite"/>
    </source>
</evidence>
<name>A0A8C7X603_9TELE</name>
<proteinExistence type="predicted"/>
<keyword evidence="3" id="KW-0539">Nucleus</keyword>
<dbReference type="AlphaFoldDB" id="A0A8C7X603"/>
<dbReference type="SMART" id="SM01082">
    <property type="entry name" value="CHZ"/>
    <property type="match status" value="1"/>
</dbReference>
<dbReference type="PANTHER" id="PTHR15410:SF2">
    <property type="entry name" value="HIRA-INTERACTING PROTEIN 3"/>
    <property type="match status" value="1"/>
</dbReference>
<dbReference type="InterPro" id="IPR037647">
    <property type="entry name" value="HIRIP3"/>
</dbReference>
<feature type="compositionally biased region" description="Polar residues" evidence="4">
    <location>
        <begin position="137"/>
        <end position="154"/>
    </location>
</feature>
<dbReference type="InterPro" id="IPR019098">
    <property type="entry name" value="Histone_chaperone_domain_CHZ"/>
</dbReference>
<accession>A0A8C7X603</accession>
<evidence type="ECO:0000256" key="3">
    <source>
        <dbReference type="ARBA" id="ARBA00023242"/>
    </source>
</evidence>
<evidence type="ECO:0000256" key="1">
    <source>
        <dbReference type="ARBA" id="ARBA00004123"/>
    </source>
</evidence>
<evidence type="ECO:0000313" key="6">
    <source>
        <dbReference type="Ensembl" id="ENSOSIP00000008559.1"/>
    </source>
</evidence>